<reference evidence="7 8" key="1">
    <citation type="journal article" date="2016" name="Nat. Commun.">
        <title>Thousands of microbial genomes shed light on interconnected biogeochemical processes in an aquifer system.</title>
        <authorList>
            <person name="Anantharaman K."/>
            <person name="Brown C.T."/>
            <person name="Hug L.A."/>
            <person name="Sharon I."/>
            <person name="Castelle C.J."/>
            <person name="Probst A.J."/>
            <person name="Thomas B.C."/>
            <person name="Singh A."/>
            <person name="Wilkins M.J."/>
            <person name="Karaoz U."/>
            <person name="Brodie E.L."/>
            <person name="Williams K.H."/>
            <person name="Hubbard S.S."/>
            <person name="Banfield J.F."/>
        </authorList>
    </citation>
    <scope>NUCLEOTIDE SEQUENCE [LARGE SCALE GENOMIC DNA]</scope>
</reference>
<accession>A0A1G2QWC8</accession>
<dbReference type="STRING" id="1802448.A2672_01680"/>
<keyword evidence="5" id="KW-0694">RNA-binding</keyword>
<dbReference type="GO" id="GO:0003735">
    <property type="term" value="F:structural constituent of ribosome"/>
    <property type="evidence" value="ECO:0007669"/>
    <property type="project" value="InterPro"/>
</dbReference>
<evidence type="ECO:0000313" key="7">
    <source>
        <dbReference type="EMBL" id="OHA64876.1"/>
    </source>
</evidence>
<comment type="caution">
    <text evidence="7">The sequence shown here is derived from an EMBL/GenBank/DDBJ whole genome shotgun (WGS) entry which is preliminary data.</text>
</comment>
<dbReference type="GO" id="GO:0019843">
    <property type="term" value="F:rRNA binding"/>
    <property type="evidence" value="ECO:0007669"/>
    <property type="project" value="UniProtKB-UniRule"/>
</dbReference>
<dbReference type="Gene3D" id="3.40.1370.10">
    <property type="match status" value="1"/>
</dbReference>
<evidence type="ECO:0000256" key="2">
    <source>
        <dbReference type="ARBA" id="ARBA00022980"/>
    </source>
</evidence>
<dbReference type="Proteomes" id="UP000178065">
    <property type="component" value="Unassembled WGS sequence"/>
</dbReference>
<dbReference type="InterPro" id="IPR023574">
    <property type="entry name" value="Ribosomal_uL4_dom_sf"/>
</dbReference>
<comment type="similarity">
    <text evidence="1 5">Belongs to the universal ribosomal protein uL4 family.</text>
</comment>
<evidence type="ECO:0000256" key="1">
    <source>
        <dbReference type="ARBA" id="ARBA00010528"/>
    </source>
</evidence>
<name>A0A1G2QWC8_9BACT</name>
<dbReference type="PANTHER" id="PTHR10746:SF6">
    <property type="entry name" value="LARGE RIBOSOMAL SUBUNIT PROTEIN UL4M"/>
    <property type="match status" value="1"/>
</dbReference>
<sequence>MKMETYKQTGEKAGTIELSNAIFDVPWNPDLVHQAVVIQQGNQRQISACVKGRGEVRGGGKKPWRQKGTGRARHGSIRSPLWKGGGVTHGPTAERSYKGKINDKMRKKALFSALSEKFRQNQVVVVDSLQIAEAKTKELAQILGNLPSGRKNTLLLLPDMRKDVIRASRNIPYLRTVQAREVSVLDVAAATFLVLPKESLQVLEKTFVH</sequence>
<comment type="function">
    <text evidence="5">One of the primary rRNA binding proteins, this protein initially binds near the 5'-end of the 23S rRNA. It is important during the early stages of 50S assembly. It makes multiple contacts with different domains of the 23S rRNA in the assembled 50S subunit and ribosome.</text>
</comment>
<organism evidence="7 8">
    <name type="scientific">Candidatus Wildermuthbacteria bacterium RIFCSPHIGHO2_01_FULL_49_22b</name>
    <dbReference type="NCBI Taxonomy" id="1802448"/>
    <lineage>
        <taxon>Bacteria</taxon>
        <taxon>Candidatus Wildermuthiibacteriota</taxon>
    </lineage>
</organism>
<evidence type="ECO:0000256" key="5">
    <source>
        <dbReference type="HAMAP-Rule" id="MF_01328"/>
    </source>
</evidence>
<dbReference type="NCBIfam" id="TIGR03953">
    <property type="entry name" value="rplD_bact"/>
    <property type="match status" value="1"/>
</dbReference>
<dbReference type="GO" id="GO:1990904">
    <property type="term" value="C:ribonucleoprotein complex"/>
    <property type="evidence" value="ECO:0007669"/>
    <property type="project" value="UniProtKB-KW"/>
</dbReference>
<dbReference type="GO" id="GO:0005840">
    <property type="term" value="C:ribosome"/>
    <property type="evidence" value="ECO:0007669"/>
    <property type="project" value="UniProtKB-KW"/>
</dbReference>
<dbReference type="InterPro" id="IPR013005">
    <property type="entry name" value="Ribosomal_uL4-like"/>
</dbReference>
<dbReference type="InterPro" id="IPR002136">
    <property type="entry name" value="Ribosomal_uL4"/>
</dbReference>
<dbReference type="EMBL" id="MHTT01000027">
    <property type="protein sequence ID" value="OHA64876.1"/>
    <property type="molecule type" value="Genomic_DNA"/>
</dbReference>
<proteinExistence type="inferred from homology"/>
<evidence type="ECO:0000256" key="3">
    <source>
        <dbReference type="ARBA" id="ARBA00023274"/>
    </source>
</evidence>
<comment type="function">
    <text evidence="5">Forms part of the polypeptide exit tunnel.</text>
</comment>
<keyword evidence="3 5" id="KW-0687">Ribonucleoprotein</keyword>
<feature type="region of interest" description="Disordered" evidence="6">
    <location>
        <begin position="52"/>
        <end position="94"/>
    </location>
</feature>
<protein>
    <recommendedName>
        <fullName evidence="4 5">Large ribosomal subunit protein uL4</fullName>
    </recommendedName>
</protein>
<dbReference type="SUPFAM" id="SSF52166">
    <property type="entry name" value="Ribosomal protein L4"/>
    <property type="match status" value="1"/>
</dbReference>
<evidence type="ECO:0000256" key="4">
    <source>
        <dbReference type="ARBA" id="ARBA00035244"/>
    </source>
</evidence>
<feature type="compositionally biased region" description="Basic residues" evidence="6">
    <location>
        <begin position="59"/>
        <end position="76"/>
    </location>
</feature>
<dbReference type="AlphaFoldDB" id="A0A1G2QWC8"/>
<dbReference type="GO" id="GO:0006412">
    <property type="term" value="P:translation"/>
    <property type="evidence" value="ECO:0007669"/>
    <property type="project" value="UniProtKB-UniRule"/>
</dbReference>
<keyword evidence="5" id="KW-0699">rRNA-binding</keyword>
<evidence type="ECO:0000256" key="6">
    <source>
        <dbReference type="SAM" id="MobiDB-lite"/>
    </source>
</evidence>
<gene>
    <name evidence="5" type="primary">rplD</name>
    <name evidence="7" type="ORF">A2672_01680</name>
</gene>
<dbReference type="Pfam" id="PF00573">
    <property type="entry name" value="Ribosomal_L4"/>
    <property type="match status" value="1"/>
</dbReference>
<keyword evidence="2 5" id="KW-0689">Ribosomal protein</keyword>
<comment type="subunit">
    <text evidence="5">Part of the 50S ribosomal subunit.</text>
</comment>
<evidence type="ECO:0000313" key="8">
    <source>
        <dbReference type="Proteomes" id="UP000178065"/>
    </source>
</evidence>
<dbReference type="PANTHER" id="PTHR10746">
    <property type="entry name" value="50S RIBOSOMAL PROTEIN L4"/>
    <property type="match status" value="1"/>
</dbReference>
<dbReference type="HAMAP" id="MF_01328_B">
    <property type="entry name" value="Ribosomal_uL4_B"/>
    <property type="match status" value="1"/>
</dbReference>